<dbReference type="Pfam" id="PF13828">
    <property type="entry name" value="DUF4190"/>
    <property type="match status" value="1"/>
</dbReference>
<gene>
    <name evidence="5" type="ORF">KGQ19_32080</name>
</gene>
<keyword evidence="2" id="KW-0812">Transmembrane</keyword>
<dbReference type="InterPro" id="IPR025241">
    <property type="entry name" value="DUF4190"/>
</dbReference>
<feature type="compositionally biased region" description="Low complexity" evidence="1">
    <location>
        <begin position="40"/>
        <end position="50"/>
    </location>
</feature>
<keyword evidence="6" id="KW-1185">Reference proteome</keyword>
<dbReference type="RefSeq" id="WP_212016172.1">
    <property type="nucleotide sequence ID" value="NZ_JAAFYZ010000143.1"/>
</dbReference>
<keyword evidence="2" id="KW-1133">Transmembrane helix</keyword>
<feature type="compositionally biased region" description="Pro residues" evidence="1">
    <location>
        <begin position="30"/>
        <end position="39"/>
    </location>
</feature>
<evidence type="ECO:0000259" key="3">
    <source>
        <dbReference type="Pfam" id="PF13828"/>
    </source>
</evidence>
<dbReference type="Pfam" id="PF13845">
    <property type="entry name" value="Septum_form"/>
    <property type="match status" value="1"/>
</dbReference>
<evidence type="ECO:0000256" key="2">
    <source>
        <dbReference type="SAM" id="Phobius"/>
    </source>
</evidence>
<evidence type="ECO:0000313" key="6">
    <source>
        <dbReference type="Proteomes" id="UP000730482"/>
    </source>
</evidence>
<protein>
    <submittedName>
        <fullName evidence="5">DUF4190 domain-containing protein</fullName>
    </submittedName>
</protein>
<proteinExistence type="predicted"/>
<feature type="domain" description="Septum formation-related" evidence="4">
    <location>
        <begin position="216"/>
        <end position="299"/>
    </location>
</feature>
<accession>A0ABS5KZJ7</accession>
<feature type="region of interest" description="Disordered" evidence="1">
    <location>
        <begin position="436"/>
        <end position="458"/>
    </location>
</feature>
<keyword evidence="2" id="KW-0472">Membrane</keyword>
<feature type="compositionally biased region" description="Pro residues" evidence="1">
    <location>
        <begin position="51"/>
        <end position="85"/>
    </location>
</feature>
<evidence type="ECO:0000256" key="1">
    <source>
        <dbReference type="SAM" id="MobiDB-lite"/>
    </source>
</evidence>
<reference evidence="5 6" key="1">
    <citation type="submission" date="2020-02" db="EMBL/GenBank/DDBJ databases">
        <title>Acidophilic actinobacteria isolated from forest soil.</title>
        <authorList>
            <person name="Golinska P."/>
        </authorList>
    </citation>
    <scope>NUCLEOTIDE SEQUENCE [LARGE SCALE GENOMIC DNA]</scope>
    <source>
        <strain evidence="5 6">NL8</strain>
    </source>
</reference>
<feature type="region of interest" description="Disordered" evidence="1">
    <location>
        <begin position="1"/>
        <end position="85"/>
    </location>
</feature>
<evidence type="ECO:0000313" key="5">
    <source>
        <dbReference type="EMBL" id="MBS2551517.1"/>
    </source>
</evidence>
<dbReference type="Proteomes" id="UP000730482">
    <property type="component" value="Unassembled WGS sequence"/>
</dbReference>
<sequence length="458" mass="47750">MASEIGPEAGDPWRSAEPGSGEGTAFAPTQPGPQVPPYPTAQAWPGYGQQPQPPYGQQPQPPYGQQPPPYGQQQPPPPYGQPPGIPYGPYGYPPYGYGYPRPATGTNGLAVAAMVLGICGFLFVTPIIGLILGLVALPAIKKSGQRGRGFAISGITLSSAWIVLFATLITVGIVTKPASVQRDADGNVTSPGQVSVFDLHPKDCFTLPPGLIGSTEVKTRTFKVVPCSTPHDSEAIGSFAAAETSYPGTAGLRSDGMAQCLKVLAGYEPDPASLPSGSLVQYIFPNKQAWDYGEHHVTCFIQFPSATLTKSVYRDRSTYTPDQLRFLDAVRPLDDAVSQLNATPQDADLSVLRQRASDIAAGAQSEVAALTSAPWPSAVQPLVDSLVAKHREAARLWSRAATETDVASLGDDARLANADFDMPDFQAVRTGLGLTAVNPGSGGSGGSTGSTGGGTQSA</sequence>
<name>A0ABS5KZJ7_9ACTN</name>
<dbReference type="InterPro" id="IPR026004">
    <property type="entry name" value="Septum_form"/>
</dbReference>
<organism evidence="5 6">
    <name type="scientific">Catenulispora pinistramenti</name>
    <dbReference type="NCBI Taxonomy" id="2705254"/>
    <lineage>
        <taxon>Bacteria</taxon>
        <taxon>Bacillati</taxon>
        <taxon>Actinomycetota</taxon>
        <taxon>Actinomycetes</taxon>
        <taxon>Catenulisporales</taxon>
        <taxon>Catenulisporaceae</taxon>
        <taxon>Catenulispora</taxon>
    </lineage>
</organism>
<feature type="domain" description="DUF4190" evidence="3">
    <location>
        <begin position="109"/>
        <end position="166"/>
    </location>
</feature>
<comment type="caution">
    <text evidence="5">The sequence shown here is derived from an EMBL/GenBank/DDBJ whole genome shotgun (WGS) entry which is preliminary data.</text>
</comment>
<feature type="transmembrane region" description="Helical" evidence="2">
    <location>
        <begin position="109"/>
        <end position="137"/>
    </location>
</feature>
<evidence type="ECO:0000259" key="4">
    <source>
        <dbReference type="Pfam" id="PF13845"/>
    </source>
</evidence>
<feature type="transmembrane region" description="Helical" evidence="2">
    <location>
        <begin position="149"/>
        <end position="174"/>
    </location>
</feature>
<feature type="compositionally biased region" description="Gly residues" evidence="1">
    <location>
        <begin position="440"/>
        <end position="458"/>
    </location>
</feature>
<dbReference type="EMBL" id="JAAFYZ010000143">
    <property type="protein sequence ID" value="MBS2551517.1"/>
    <property type="molecule type" value="Genomic_DNA"/>
</dbReference>